<feature type="transmembrane region" description="Helical" evidence="1">
    <location>
        <begin position="6"/>
        <end position="29"/>
    </location>
</feature>
<dbReference type="EMBL" id="PEYV01000011">
    <property type="protein sequence ID" value="PIS21848.1"/>
    <property type="molecule type" value="Genomic_DNA"/>
</dbReference>
<keyword evidence="1" id="KW-1133">Transmembrane helix</keyword>
<sequence length="92" mass="9782">MANTTLLILIITLLTLNLLMVGVYIILVLKEVRETVKKTNKILDDVDKMTAAISTPVADAAGIFAALTGAVKAFKAFKILAGSSSEEDEEDG</sequence>
<dbReference type="Proteomes" id="UP000231098">
    <property type="component" value="Unassembled WGS sequence"/>
</dbReference>
<evidence type="ECO:0000256" key="1">
    <source>
        <dbReference type="SAM" id="Phobius"/>
    </source>
</evidence>
<evidence type="ECO:0000313" key="3">
    <source>
        <dbReference type="Proteomes" id="UP000231098"/>
    </source>
</evidence>
<organism evidence="2 3">
    <name type="scientific">candidate division WWE3 bacterium CG08_land_8_20_14_0_20_41_15</name>
    <dbReference type="NCBI Taxonomy" id="1975086"/>
    <lineage>
        <taxon>Bacteria</taxon>
        <taxon>Katanobacteria</taxon>
    </lineage>
</organism>
<gene>
    <name evidence="2" type="ORF">COT51_00530</name>
</gene>
<dbReference type="AlphaFoldDB" id="A0A2H0XCJ9"/>
<keyword evidence="1" id="KW-0472">Membrane</keyword>
<evidence type="ECO:0000313" key="2">
    <source>
        <dbReference type="EMBL" id="PIS21848.1"/>
    </source>
</evidence>
<keyword evidence="1" id="KW-0812">Transmembrane</keyword>
<protein>
    <recommendedName>
        <fullName evidence="4">DUF948 domain-containing protein</fullName>
    </recommendedName>
</protein>
<accession>A0A2H0XCJ9</accession>
<proteinExistence type="predicted"/>
<comment type="caution">
    <text evidence="2">The sequence shown here is derived from an EMBL/GenBank/DDBJ whole genome shotgun (WGS) entry which is preliminary data.</text>
</comment>
<evidence type="ECO:0008006" key="4">
    <source>
        <dbReference type="Google" id="ProtNLM"/>
    </source>
</evidence>
<reference evidence="3" key="1">
    <citation type="submission" date="2017-09" db="EMBL/GenBank/DDBJ databases">
        <title>Depth-based differentiation of microbial function through sediment-hosted aquifers and enrichment of novel symbionts in the deep terrestrial subsurface.</title>
        <authorList>
            <person name="Probst A.J."/>
            <person name="Ladd B."/>
            <person name="Jarett J.K."/>
            <person name="Geller-Mcgrath D.E."/>
            <person name="Sieber C.M.K."/>
            <person name="Emerson J.B."/>
            <person name="Anantharaman K."/>
            <person name="Thomas B.C."/>
            <person name="Malmstrom R."/>
            <person name="Stieglmeier M."/>
            <person name="Klingl A."/>
            <person name="Woyke T."/>
            <person name="Ryan C.M."/>
            <person name="Banfield J.F."/>
        </authorList>
    </citation>
    <scope>NUCLEOTIDE SEQUENCE [LARGE SCALE GENOMIC DNA]</scope>
</reference>
<name>A0A2H0XCJ9_UNCKA</name>